<reference evidence="2" key="1">
    <citation type="submission" date="2015-04" db="UniProtKB">
        <authorList>
            <consortium name="EnsemblPlants"/>
        </authorList>
    </citation>
    <scope>IDENTIFICATION</scope>
</reference>
<feature type="compositionally biased region" description="Basic and acidic residues" evidence="1">
    <location>
        <begin position="1"/>
        <end position="12"/>
    </location>
</feature>
<organism evidence="2">
    <name type="scientific">Oryza meridionalis</name>
    <dbReference type="NCBI Taxonomy" id="40149"/>
    <lineage>
        <taxon>Eukaryota</taxon>
        <taxon>Viridiplantae</taxon>
        <taxon>Streptophyta</taxon>
        <taxon>Embryophyta</taxon>
        <taxon>Tracheophyta</taxon>
        <taxon>Spermatophyta</taxon>
        <taxon>Magnoliopsida</taxon>
        <taxon>Liliopsida</taxon>
        <taxon>Poales</taxon>
        <taxon>Poaceae</taxon>
        <taxon>BOP clade</taxon>
        <taxon>Oryzoideae</taxon>
        <taxon>Oryzeae</taxon>
        <taxon>Oryzinae</taxon>
        <taxon>Oryza</taxon>
    </lineage>
</organism>
<dbReference type="Gramene" id="OMERI04G01200.1">
    <property type="protein sequence ID" value="OMERI04G01200.1"/>
    <property type="gene ID" value="OMERI04G01200"/>
</dbReference>
<name>A0A0E0DAB0_9ORYZ</name>
<dbReference type="Proteomes" id="UP000008021">
    <property type="component" value="Chromosome 4"/>
</dbReference>
<reference evidence="2" key="2">
    <citation type="submission" date="2018-05" db="EMBL/GenBank/DDBJ databases">
        <title>OmerRS3 (Oryza meridionalis Reference Sequence Version 3).</title>
        <authorList>
            <person name="Zhang J."/>
            <person name="Kudrna D."/>
            <person name="Lee S."/>
            <person name="Talag J."/>
            <person name="Welchert J."/>
            <person name="Wing R.A."/>
        </authorList>
    </citation>
    <scope>NUCLEOTIDE SEQUENCE [LARGE SCALE GENOMIC DNA]</scope>
    <source>
        <strain evidence="2">cv. OR44</strain>
    </source>
</reference>
<sequence length="60" mass="6421">MGGEKAGSEQEAWRWQALGKRAHASRTMRPQHGVDGVDLENDGAEPRVCLCGGEAKLGDT</sequence>
<evidence type="ECO:0000313" key="2">
    <source>
        <dbReference type="EnsemblPlants" id="OMERI04G01200.1"/>
    </source>
</evidence>
<evidence type="ECO:0000256" key="1">
    <source>
        <dbReference type="SAM" id="MobiDB-lite"/>
    </source>
</evidence>
<dbReference type="AlphaFoldDB" id="A0A0E0DAB0"/>
<keyword evidence="3" id="KW-1185">Reference proteome</keyword>
<protein>
    <submittedName>
        <fullName evidence="2">Uncharacterized protein</fullName>
    </submittedName>
</protein>
<feature type="region of interest" description="Disordered" evidence="1">
    <location>
        <begin position="1"/>
        <end position="43"/>
    </location>
</feature>
<dbReference type="HOGENOM" id="CLU_2945652_0_0_1"/>
<accession>A0A0E0DAB0</accession>
<proteinExistence type="predicted"/>
<evidence type="ECO:0000313" key="3">
    <source>
        <dbReference type="Proteomes" id="UP000008021"/>
    </source>
</evidence>
<dbReference type="EnsemblPlants" id="OMERI04G01200.1">
    <property type="protein sequence ID" value="OMERI04G01200.1"/>
    <property type="gene ID" value="OMERI04G01200"/>
</dbReference>